<dbReference type="InterPro" id="IPR011096">
    <property type="entry name" value="FTP_domain"/>
</dbReference>
<keyword evidence="6 10" id="KW-0862">Zinc</keyword>
<dbReference type="InterPro" id="IPR002884">
    <property type="entry name" value="P_dom"/>
</dbReference>
<dbReference type="PRINTS" id="PR00730">
    <property type="entry name" value="THERMOLYSIN"/>
</dbReference>
<keyword evidence="4" id="KW-0732">Signal</keyword>
<dbReference type="PANTHER" id="PTHR33794:SF1">
    <property type="entry name" value="BACILLOLYSIN"/>
    <property type="match status" value="1"/>
</dbReference>
<feature type="active site" evidence="9">
    <location>
        <position position="307"/>
    </location>
</feature>
<evidence type="ECO:0000256" key="5">
    <source>
        <dbReference type="ARBA" id="ARBA00022801"/>
    </source>
</evidence>
<dbReference type="GO" id="GO:0006508">
    <property type="term" value="P:proteolysis"/>
    <property type="evidence" value="ECO:0007669"/>
    <property type="project" value="UniProtKB-KW"/>
</dbReference>
<evidence type="ECO:0000256" key="10">
    <source>
        <dbReference type="RuleBase" id="RU366073"/>
    </source>
</evidence>
<dbReference type="Pfam" id="PF04151">
    <property type="entry name" value="PPC"/>
    <property type="match status" value="1"/>
</dbReference>
<dbReference type="EMBL" id="JACCKB010000002">
    <property type="protein sequence ID" value="NYZ64658.1"/>
    <property type="molecule type" value="Genomic_DNA"/>
</dbReference>
<dbReference type="Gene3D" id="1.10.390.10">
    <property type="entry name" value="Neutral Protease Domain 2"/>
    <property type="match status" value="1"/>
</dbReference>
<keyword evidence="2 10" id="KW-0645">Protease</keyword>
<accession>A0A853I1P4</accession>
<dbReference type="GO" id="GO:0004252">
    <property type="term" value="F:serine-type endopeptidase activity"/>
    <property type="evidence" value="ECO:0007669"/>
    <property type="project" value="InterPro"/>
</dbReference>
<dbReference type="InterPro" id="IPR001570">
    <property type="entry name" value="Peptidase_M4_C_domain"/>
</dbReference>
<dbReference type="CDD" id="cd09597">
    <property type="entry name" value="M4_TLP"/>
    <property type="match status" value="1"/>
</dbReference>
<evidence type="ECO:0000256" key="8">
    <source>
        <dbReference type="ARBA" id="ARBA00023145"/>
    </source>
</evidence>
<dbReference type="Pfam" id="PF01447">
    <property type="entry name" value="Peptidase_M4"/>
    <property type="match status" value="1"/>
</dbReference>
<dbReference type="PROSITE" id="PS51829">
    <property type="entry name" value="P_HOMO_B"/>
    <property type="match status" value="1"/>
</dbReference>
<feature type="domain" description="P/Homo B" evidence="11">
    <location>
        <begin position="569"/>
        <end position="693"/>
    </location>
</feature>
<evidence type="ECO:0000256" key="1">
    <source>
        <dbReference type="ARBA" id="ARBA00009388"/>
    </source>
</evidence>
<comment type="function">
    <text evidence="10">Extracellular zinc metalloprotease.</text>
</comment>
<dbReference type="Pfam" id="PF01483">
    <property type="entry name" value="P_proprotein"/>
    <property type="match status" value="1"/>
</dbReference>
<dbReference type="SUPFAM" id="SSF49785">
    <property type="entry name" value="Galactose-binding domain-like"/>
    <property type="match status" value="1"/>
</dbReference>
<gene>
    <name evidence="12" type="ORF">H0A36_01480</name>
</gene>
<evidence type="ECO:0000256" key="9">
    <source>
        <dbReference type="PIRSR" id="PIRSR623612-1"/>
    </source>
</evidence>
<keyword evidence="10" id="KW-0964">Secreted</keyword>
<dbReference type="GO" id="GO:0005576">
    <property type="term" value="C:extracellular region"/>
    <property type="evidence" value="ECO:0007669"/>
    <property type="project" value="UniProtKB-SubCell"/>
</dbReference>
<keyword evidence="3" id="KW-0479">Metal-binding</keyword>
<dbReference type="GO" id="GO:0046872">
    <property type="term" value="F:metal ion binding"/>
    <property type="evidence" value="ECO:0007669"/>
    <property type="project" value="UniProtKB-UniRule"/>
</dbReference>
<reference evidence="12 13" key="1">
    <citation type="submission" date="2020-07" db="EMBL/GenBank/DDBJ databases">
        <title>Endozoicomonas sp. nov., isolated from sediment.</title>
        <authorList>
            <person name="Gu T."/>
        </authorList>
    </citation>
    <scope>NUCLEOTIDE SEQUENCE [LARGE SCALE GENOMIC DNA]</scope>
    <source>
        <strain evidence="12 13">SM1973</strain>
    </source>
</reference>
<comment type="cofactor">
    <cofactor evidence="10">
        <name>Zn(2+)</name>
        <dbReference type="ChEBI" id="CHEBI:29105"/>
    </cofactor>
</comment>
<comment type="similarity">
    <text evidence="1 10">Belongs to the peptidase M4 family.</text>
</comment>
<name>A0A853I1P4_9GAMM</name>
<dbReference type="InterPro" id="IPR013856">
    <property type="entry name" value="Peptidase_M4_domain"/>
</dbReference>
<evidence type="ECO:0000256" key="4">
    <source>
        <dbReference type="ARBA" id="ARBA00022729"/>
    </source>
</evidence>
<evidence type="ECO:0000259" key="11">
    <source>
        <dbReference type="PROSITE" id="PS51829"/>
    </source>
</evidence>
<keyword evidence="13" id="KW-1185">Reference proteome</keyword>
<sequence>MTSINLTPTESNQTIQQLLNLPDYESVKFIRSVNIAKSHRKVRYQQQFHGIPVWDTNITTELDANGGLITISGYLLKGIAADIPNPITQLSATKALQLAIKTANIPENKLATLENQSVKPFIYQDKSGTARLVFRVSFVSHDPQPKRPHYIIDAINGEIIDSWEGLTLNQASGPGGNEKTGLYEYGIDYGFLTVTDDCQMSNKHVETINLNHKRSGGEIHQFKCPSNTEKPINGAYSPLNDAHYFGSVVFAMYNKWFNSSPLSFKLKMRVHYSNGYENAFWDGKQMTFGDGRNLFYPLVSLDVVSHEVSHGFTEQHSNLIYRYQSGGINESFSDIAGEAAEFYMKGSNDWMVGADIFKQSGALRYFDDPTKDNRSIGHTKDYRKGLDVHYSSGIFNKAFYLLATTPGWNTHKAFEVFVKANQLYWRRSTDFNEGGCGVVTAAKDLAYHADQVEAAFAKVGVNASCVSPNDEVFTLANAKIMPDLTGKQDQKRYYKLNVPFGMHNLQFISWGGTGNVNLYVKHKQIPTPHIWDCQATKADNNEACVIDKPKAGTYYLMLHGGAAYQQVSLVGQYEMRVKNLENTTDYKIPDRDFDGIKSHINVGLGNTVIRARVTVDIKHTAVGDLSIYLISPDNKRHLLKPFSAGDTTKNLNQYYDIQLADLQQGGTWSLHVKDMLSKETGYLDSWRLELFDR</sequence>
<feature type="active site" description="Proton donor" evidence="9">
    <location>
        <position position="389"/>
    </location>
</feature>
<dbReference type="Gene3D" id="2.60.120.380">
    <property type="match status" value="1"/>
</dbReference>
<dbReference type="InterPro" id="IPR008979">
    <property type="entry name" value="Galactose-bd-like_sf"/>
</dbReference>
<comment type="subcellular location">
    <subcellularLocation>
        <location evidence="10">Secreted</location>
    </subcellularLocation>
</comment>
<dbReference type="InterPro" id="IPR007280">
    <property type="entry name" value="Peptidase_C_arc/bac"/>
</dbReference>
<keyword evidence="8" id="KW-0865">Zymogen</keyword>
<dbReference type="Gene3D" id="3.10.170.10">
    <property type="match status" value="1"/>
</dbReference>
<evidence type="ECO:0000256" key="6">
    <source>
        <dbReference type="ARBA" id="ARBA00022833"/>
    </source>
</evidence>
<keyword evidence="7 10" id="KW-0482">Metalloprotease</keyword>
<keyword evidence="5 10" id="KW-0378">Hydrolase</keyword>
<dbReference type="Gene3D" id="2.60.120.260">
    <property type="entry name" value="Galactose-binding domain-like"/>
    <property type="match status" value="1"/>
</dbReference>
<evidence type="ECO:0000256" key="7">
    <source>
        <dbReference type="ARBA" id="ARBA00023049"/>
    </source>
</evidence>
<dbReference type="EC" id="3.4.24.-" evidence="10"/>
<dbReference type="AlphaFoldDB" id="A0A853I1P4"/>
<evidence type="ECO:0000313" key="12">
    <source>
        <dbReference type="EMBL" id="NYZ64658.1"/>
    </source>
</evidence>
<dbReference type="Pfam" id="PF02868">
    <property type="entry name" value="Peptidase_M4_C"/>
    <property type="match status" value="1"/>
</dbReference>
<dbReference type="Proteomes" id="UP000569732">
    <property type="component" value="Unassembled WGS sequence"/>
</dbReference>
<dbReference type="InterPro" id="IPR050728">
    <property type="entry name" value="Zinc_Metalloprotease_M4"/>
</dbReference>
<evidence type="ECO:0000256" key="3">
    <source>
        <dbReference type="ARBA" id="ARBA00022723"/>
    </source>
</evidence>
<dbReference type="Pfam" id="PF07504">
    <property type="entry name" value="FTP"/>
    <property type="match status" value="1"/>
</dbReference>
<dbReference type="SUPFAM" id="SSF55486">
    <property type="entry name" value="Metalloproteases ('zincins'), catalytic domain"/>
    <property type="match status" value="1"/>
</dbReference>
<dbReference type="InterPro" id="IPR027268">
    <property type="entry name" value="Peptidase_M4/M1_CTD_sf"/>
</dbReference>
<evidence type="ECO:0000256" key="2">
    <source>
        <dbReference type="ARBA" id="ARBA00022670"/>
    </source>
</evidence>
<dbReference type="GO" id="GO:0004222">
    <property type="term" value="F:metalloendopeptidase activity"/>
    <property type="evidence" value="ECO:0007669"/>
    <property type="project" value="UniProtKB-UniRule"/>
</dbReference>
<dbReference type="Gene3D" id="3.10.450.40">
    <property type="match status" value="1"/>
</dbReference>
<comment type="caution">
    <text evidence="12">The sequence shown here is derived from an EMBL/GenBank/DDBJ whole genome shotgun (WGS) entry which is preliminary data.</text>
</comment>
<evidence type="ECO:0000313" key="13">
    <source>
        <dbReference type="Proteomes" id="UP000569732"/>
    </source>
</evidence>
<proteinExistence type="inferred from homology"/>
<dbReference type="PANTHER" id="PTHR33794">
    <property type="entry name" value="BACILLOLYSIN"/>
    <property type="match status" value="1"/>
</dbReference>
<organism evidence="12 13">
    <name type="scientific">Spartinivicinus marinus</name>
    <dbReference type="NCBI Taxonomy" id="2994442"/>
    <lineage>
        <taxon>Bacteria</taxon>
        <taxon>Pseudomonadati</taxon>
        <taxon>Pseudomonadota</taxon>
        <taxon>Gammaproteobacteria</taxon>
        <taxon>Oceanospirillales</taxon>
        <taxon>Zooshikellaceae</taxon>
        <taxon>Spartinivicinus</taxon>
    </lineage>
</organism>
<dbReference type="InterPro" id="IPR023612">
    <property type="entry name" value="Peptidase_M4"/>
</dbReference>
<protein>
    <recommendedName>
        <fullName evidence="10">Neutral metalloproteinase</fullName>
        <ecNumber evidence="10">3.4.24.-</ecNumber>
    </recommendedName>
</protein>
<dbReference type="RefSeq" id="WP_180566698.1">
    <property type="nucleotide sequence ID" value="NZ_JACCKB010000002.1"/>
</dbReference>
<dbReference type="Gene3D" id="3.10.450.490">
    <property type="match status" value="1"/>
</dbReference>